<dbReference type="RefSeq" id="WP_136403529.1">
    <property type="nucleotide sequence ID" value="NZ_SSNZ01000005.1"/>
</dbReference>
<evidence type="ECO:0000259" key="1">
    <source>
        <dbReference type="Pfam" id="PF04738"/>
    </source>
</evidence>
<dbReference type="AlphaFoldDB" id="A0A4S3ZUV1"/>
<gene>
    <name evidence="3" type="ORF">E6C50_12315</name>
</gene>
<feature type="domain" description="Lantibiotic dehydratase N-terminal" evidence="1">
    <location>
        <begin position="34"/>
        <end position="681"/>
    </location>
</feature>
<sequence length="1057" mass="122838">MKNYSFANKAIVRTPLEPKKMDITWEMIQDVFKNPKNREALFIGSPSIYKALELWEKGEAFQEESDLKNLKGSLYKYTSRMSNRCTPFGMFAHVSAIDMGPETKIDFENATISRFTKYDMYFLGSFMPVITKDNAIRNVLKYFPNNSIYTVFDKYRYVEYYFKKNARLHKISEVMATEYLDVILKNATNGATISELAQYLISDDITEKDAVAFINTIIDSQFLVSELEFTLTGADYFEKLIAIFNEDRFNFHEAQVIRELIVNLKEKISTLDEKVFNDPEKYQEIYSLLNQELDEVDESKLFQVDGYRNLPNASLSNKVLKKLRNGVTALNKLQPVHEKGNLKEFKRKFSERYEEYEQPLIKVLDPDVGIGYGKQSGAKTPLVDELNIIPNYSNQKQVNLSPERAFLFRKLIQATQSGTKTIALTDEEINQFDEKERLYPDSFSVFFNMFHENNEEKIALSYVSGPSANGLIGRFGHLNENIMNLCNEISEKEKALHPDKIIAEIIHLPQARTGNILYRGFQRDYEIPYLGSSSLDLDHQILVDDLYVSVKNNRIILRSKRLGKEVIPRLGNAHNFSANALPIYHFLCDLQNQESSGMGFSWGDLQNDFDFLPRLSYNDIILSRATWNLSEKDIKFITGLKEENVIESVRAFQRERQIPDVVAFVQGDNEVVVNFANDLSCKVFALMLKGERFIQLKEFLFKDDTVTENYCNEFIVSAYRNAEVKKESNNKHTEVVSAYKTKSFAEGTPNEITAIPSFSIGEEWLYYKFYCGERAGEELLNRAINPIVAELEAKNLIQKWFFIRYHDALGHHLRFRVLLNDKQHFTECINTIKKHVQPFEKNNIIWKTQTDTYLRELQRYGHLAIAETESLFHYDSECTLRFSDMIEGDQGEKIRWKFCLLSMHFLLEDLGFSLKDRVEMLKVAKTSFGNEFNRSGSGDLNKQINEMFAKNERDIELFMDESLTDAMYAPIWDILKERSAKNSTISQHLQELAREQKLPTSFGSIALSYLHMICNRVFIAKQRVHEMVVYDYLYRYYSKQLYTSKAKNTDSKQVEML</sequence>
<feature type="domain" description="Thiopeptide-type bacteriocin biosynthesis" evidence="2">
    <location>
        <begin position="764"/>
        <end position="1037"/>
    </location>
</feature>
<dbReference type="InterPro" id="IPR006827">
    <property type="entry name" value="Lant_deHydtase_N"/>
</dbReference>
<dbReference type="Pfam" id="PF04738">
    <property type="entry name" value="Lant_dehydr_N"/>
    <property type="match status" value="1"/>
</dbReference>
<dbReference type="Pfam" id="PF14028">
    <property type="entry name" value="Lant_dehydr_C"/>
    <property type="match status" value="1"/>
</dbReference>
<comment type="caution">
    <text evidence="3">The sequence shown here is derived from an EMBL/GenBank/DDBJ whole genome shotgun (WGS) entry which is preliminary data.</text>
</comment>
<dbReference type="Proteomes" id="UP000307507">
    <property type="component" value="Unassembled WGS sequence"/>
</dbReference>
<evidence type="ECO:0000313" key="4">
    <source>
        <dbReference type="Proteomes" id="UP000307507"/>
    </source>
</evidence>
<dbReference type="EMBL" id="SSNZ01000005">
    <property type="protein sequence ID" value="THF49524.1"/>
    <property type="molecule type" value="Genomic_DNA"/>
</dbReference>
<evidence type="ECO:0000259" key="2">
    <source>
        <dbReference type="Pfam" id="PF14028"/>
    </source>
</evidence>
<evidence type="ECO:0008006" key="5">
    <source>
        <dbReference type="Google" id="ProtNLM"/>
    </source>
</evidence>
<keyword evidence="4" id="KW-1185">Reference proteome</keyword>
<proteinExistence type="predicted"/>
<reference evidence="3 4" key="1">
    <citation type="submission" date="2019-04" db="EMBL/GenBank/DDBJ databases">
        <title>Flavobacterium sp. nov. isolated from construction timber.</title>
        <authorList>
            <person name="Lin S.-Y."/>
            <person name="Chang C.-T."/>
            <person name="Young C.-C."/>
        </authorList>
    </citation>
    <scope>NUCLEOTIDE SEQUENCE [LARGE SCALE GENOMIC DNA]</scope>
    <source>
        <strain evidence="3 4">CC-CTC003</strain>
    </source>
</reference>
<evidence type="ECO:0000313" key="3">
    <source>
        <dbReference type="EMBL" id="THF49524.1"/>
    </source>
</evidence>
<dbReference type="OrthoDB" id="1273722at2"/>
<dbReference type="NCBIfam" id="TIGR03891">
    <property type="entry name" value="thiopep_ocin"/>
    <property type="match status" value="1"/>
</dbReference>
<dbReference type="InterPro" id="IPR023809">
    <property type="entry name" value="Thiopep_bacteriocin_synth_dom"/>
</dbReference>
<protein>
    <recommendedName>
        <fullName evidence="5">Thiopeptide-type bacteriocin biosynthesis domain-containing protein</fullName>
    </recommendedName>
</protein>
<organism evidence="3 4">
    <name type="scientific">Flavobacterium supellecticarium</name>
    <dbReference type="NCBI Taxonomy" id="2565924"/>
    <lineage>
        <taxon>Bacteria</taxon>
        <taxon>Pseudomonadati</taxon>
        <taxon>Bacteroidota</taxon>
        <taxon>Flavobacteriia</taxon>
        <taxon>Flavobacteriales</taxon>
        <taxon>Flavobacteriaceae</taxon>
        <taxon>Flavobacterium</taxon>
    </lineage>
</organism>
<accession>A0A4S3ZUV1</accession>
<name>A0A4S3ZUV1_9FLAO</name>